<gene>
    <name evidence="2" type="ORF">FCH28_08260</name>
</gene>
<comment type="caution">
    <text evidence="2">The sequence shown here is derived from an EMBL/GenBank/DDBJ whole genome shotgun (WGS) entry which is preliminary data.</text>
</comment>
<dbReference type="Pfam" id="PF07287">
    <property type="entry name" value="AtuA"/>
    <property type="match status" value="2"/>
</dbReference>
<dbReference type="OrthoDB" id="3756063at2"/>
<dbReference type="Proteomes" id="UP000308697">
    <property type="component" value="Unassembled WGS sequence"/>
</dbReference>
<dbReference type="AlphaFoldDB" id="A0A4U0NTN2"/>
<evidence type="ECO:0000259" key="1">
    <source>
        <dbReference type="Pfam" id="PF07287"/>
    </source>
</evidence>
<accession>A0A4U0NTN2</accession>
<protein>
    <submittedName>
        <fullName evidence="2">DUF1446 domain-containing protein</fullName>
    </submittedName>
</protein>
<feature type="domain" description="Acyclic terpene utilisation N-terminal" evidence="1">
    <location>
        <begin position="239"/>
        <end position="390"/>
    </location>
</feature>
<dbReference type="EMBL" id="SUMB01000002">
    <property type="protein sequence ID" value="TJZ57402.1"/>
    <property type="molecule type" value="Genomic_DNA"/>
</dbReference>
<evidence type="ECO:0000313" key="2">
    <source>
        <dbReference type="EMBL" id="TJZ57402.1"/>
    </source>
</evidence>
<keyword evidence="3" id="KW-1185">Reference proteome</keyword>
<reference evidence="2 3" key="1">
    <citation type="submission" date="2019-04" db="EMBL/GenBank/DDBJ databases">
        <title>Streptomyces piniterrae sp. nov., a heliquinomycin-producing actinomycete isolated from rhizosphere soil of Pinus yunnanensis.</title>
        <authorList>
            <person name="Zhuang X."/>
            <person name="Zhao J."/>
        </authorList>
    </citation>
    <scope>NUCLEOTIDE SEQUENCE [LARGE SCALE GENOMIC DNA]</scope>
    <source>
        <strain evidence="3">jys28</strain>
    </source>
</reference>
<dbReference type="RefSeq" id="WP_136739020.1">
    <property type="nucleotide sequence ID" value="NZ_SUMB01000002.1"/>
</dbReference>
<dbReference type="InterPro" id="IPR010839">
    <property type="entry name" value="AtuA_N"/>
</dbReference>
<name>A0A4U0NTN2_9ACTN</name>
<organism evidence="2 3">
    <name type="scientific">Streptomyces piniterrae</name>
    <dbReference type="NCBI Taxonomy" id="2571125"/>
    <lineage>
        <taxon>Bacteria</taxon>
        <taxon>Bacillati</taxon>
        <taxon>Actinomycetota</taxon>
        <taxon>Actinomycetes</taxon>
        <taxon>Kitasatosporales</taxon>
        <taxon>Streptomycetaceae</taxon>
        <taxon>Streptomyces</taxon>
    </lineage>
</organism>
<evidence type="ECO:0000313" key="3">
    <source>
        <dbReference type="Proteomes" id="UP000308697"/>
    </source>
</evidence>
<proteinExistence type="predicted"/>
<feature type="domain" description="Acyclic terpene utilisation N-terminal" evidence="1">
    <location>
        <begin position="61"/>
        <end position="208"/>
    </location>
</feature>
<sequence length="456" mass="48645">MDEMRVLAPTAILGYGFPEASFAAGLARRPHVIAADAGSSDPGPYYLGAGTSFTDRTAVRRDLERMITAGQELGIPVVIGSAGGAGAAPHLDWLRGIVDDIAAEQGLRLRAAVIPADIDRDTVLEALRDGRISAVPHGPQLTADDVQASTHLVAQMGTEPLVAALRAGADVVLAGRAYDPAVFAAMPLLHGFDEGLALHMSKILECAAIAAVPGSGSDCMLGTLRRDHFVLEPLNPDRRCTPTSVSAHTLYEKSDPYRLPGPGGYLDLSDCVFTPEDDRSVRVTGSRHLAQPFAVKLEGARLRGYRTVSVAGARDPFFIREIDTIVQGVRDRVADNFPDIPADSYHLLVRVYGADGCMGTLEPSPRPTGHEVGIVIEAVADTQDLADTLCGFARSTMLHFGYPGRISTAGNLAFPYSPSDFHAGEVYEWSVYHLMATDDPLAPFPISYIDYPGDPS</sequence>